<proteinExistence type="predicted"/>
<feature type="domain" description="VWFA" evidence="1">
    <location>
        <begin position="101"/>
        <end position="375"/>
    </location>
</feature>
<dbReference type="SUPFAM" id="SSF53300">
    <property type="entry name" value="vWA-like"/>
    <property type="match status" value="1"/>
</dbReference>
<dbReference type="EMBL" id="LT907975">
    <property type="protein sequence ID" value="SOB59743.1"/>
    <property type="molecule type" value="Genomic_DNA"/>
</dbReference>
<evidence type="ECO:0000259" key="1">
    <source>
        <dbReference type="PROSITE" id="PS50234"/>
    </source>
</evidence>
<accession>A0A2C8FCF1</accession>
<dbReference type="AlphaFoldDB" id="A0A2C8FCF1"/>
<dbReference type="PROSITE" id="PS50234">
    <property type="entry name" value="VWFA"/>
    <property type="match status" value="1"/>
</dbReference>
<keyword evidence="3" id="KW-1185">Reference proteome</keyword>
<reference evidence="3" key="1">
    <citation type="submission" date="2017-09" db="EMBL/GenBank/DDBJ databases">
        <authorList>
            <person name="Regsiter A."/>
            <person name="William W."/>
        </authorList>
    </citation>
    <scope>NUCLEOTIDE SEQUENCE [LARGE SCALE GENOMIC DNA]</scope>
    <source>
        <strain evidence="3">500-1</strain>
    </source>
</reference>
<dbReference type="Proteomes" id="UP000219215">
    <property type="component" value="Chromosome DPRO"/>
</dbReference>
<dbReference type="InterPro" id="IPR002035">
    <property type="entry name" value="VWF_A"/>
</dbReference>
<evidence type="ECO:0000313" key="2">
    <source>
        <dbReference type="EMBL" id="SOB59743.1"/>
    </source>
</evidence>
<dbReference type="SMART" id="SM00327">
    <property type="entry name" value="VWA"/>
    <property type="match status" value="1"/>
</dbReference>
<dbReference type="CDD" id="cd00198">
    <property type="entry name" value="vWFA"/>
    <property type="match status" value="1"/>
</dbReference>
<organism evidence="2 3">
    <name type="scientific">Pseudodesulfovibrio profundus</name>
    <dbReference type="NCBI Taxonomy" id="57320"/>
    <lineage>
        <taxon>Bacteria</taxon>
        <taxon>Pseudomonadati</taxon>
        <taxon>Thermodesulfobacteriota</taxon>
        <taxon>Desulfovibrionia</taxon>
        <taxon>Desulfovibrionales</taxon>
        <taxon>Desulfovibrionaceae</taxon>
    </lineage>
</organism>
<dbReference type="Gene3D" id="3.40.50.410">
    <property type="entry name" value="von Willebrand factor, type A domain"/>
    <property type="match status" value="1"/>
</dbReference>
<sequence length="385" mass="41946">MGNMYVTHTRLQAAVDAGALAGSLELPYDPDLEKGIVEASVNDMVAKNMPTAIVESVSPGTEVRSVIVEGKAEVKLLLMRFLGIADQWVRASAAAGFNKLEVVFVVDNSGSMRGSPISMVKLASVELTKLLIPDGATPDTKVGVVPFRGKVRIGEGVDGLLAGCRNADGSLNEDGLHEDFMDMYWALPYQYRRAIAMDTCSNIPETMPLSQDRPAIIAAINRQTATGNSSGTVIPEGIKWGRHVLTPEAPYTEGGDKEDFRKIMIVLTDGDTEDGECGGRYRAGYRPNNYWTNAYFRMGDDQSHCENGGVLNEEMLKEAQMAKDAGIEIFSIRFGSSDSTDIALMKEIASSKPGTDDHYFDAPSEHDIPDIFKKIGRQLGWRLLN</sequence>
<dbReference type="KEGG" id="pprf:DPRO_2833"/>
<protein>
    <submittedName>
        <fullName evidence="2">von Willebrand factor type A</fullName>
    </submittedName>
</protein>
<dbReference type="InterPro" id="IPR036465">
    <property type="entry name" value="vWFA_dom_sf"/>
</dbReference>
<evidence type="ECO:0000313" key="3">
    <source>
        <dbReference type="Proteomes" id="UP000219215"/>
    </source>
</evidence>
<name>A0A2C8FCF1_9BACT</name>
<gene>
    <name evidence="2" type="ORF">DPRO_2833</name>
</gene>